<sequence length="148" mass="17388">MEAYYTAVVTPSEDNTTKRTYQLWKQQNPTSRLKMDPNKLGNVQRDSIKNRRLTDTELEEIKVKVNRSHRIAPNRNEIKIGTTENQEEDVFEEPSVGNEIEESVKQPIARNSDMDREKYLEIKEIQRKWEQLKAQDTTDRASTKSQYG</sequence>
<organism evidence="2 3">
    <name type="scientific">Octopus vulgaris</name>
    <name type="common">Common octopus</name>
    <dbReference type="NCBI Taxonomy" id="6645"/>
    <lineage>
        <taxon>Eukaryota</taxon>
        <taxon>Metazoa</taxon>
        <taxon>Spiralia</taxon>
        <taxon>Lophotrochozoa</taxon>
        <taxon>Mollusca</taxon>
        <taxon>Cephalopoda</taxon>
        <taxon>Coleoidea</taxon>
        <taxon>Octopodiformes</taxon>
        <taxon>Octopoda</taxon>
        <taxon>Incirrata</taxon>
        <taxon>Octopodidae</taxon>
        <taxon>Octopus</taxon>
    </lineage>
</organism>
<evidence type="ECO:0000256" key="1">
    <source>
        <dbReference type="SAM" id="MobiDB-lite"/>
    </source>
</evidence>
<dbReference type="AlphaFoldDB" id="A0AA36AJ26"/>
<evidence type="ECO:0000313" key="2">
    <source>
        <dbReference type="EMBL" id="CAI9716428.1"/>
    </source>
</evidence>
<protein>
    <submittedName>
        <fullName evidence="2">Uncharacterized protein</fullName>
    </submittedName>
</protein>
<gene>
    <name evidence="2" type="ORF">OCTVUL_1B015125</name>
</gene>
<proteinExistence type="predicted"/>
<feature type="region of interest" description="Disordered" evidence="1">
    <location>
        <begin position="80"/>
        <end position="101"/>
    </location>
</feature>
<evidence type="ECO:0000313" key="3">
    <source>
        <dbReference type="Proteomes" id="UP001162480"/>
    </source>
</evidence>
<dbReference type="EMBL" id="OX597814">
    <property type="protein sequence ID" value="CAI9716428.1"/>
    <property type="molecule type" value="Genomic_DNA"/>
</dbReference>
<accession>A0AA36AJ26</accession>
<name>A0AA36AJ26_OCTVU</name>
<keyword evidence="3" id="KW-1185">Reference proteome</keyword>
<dbReference type="Proteomes" id="UP001162480">
    <property type="component" value="Chromosome 1"/>
</dbReference>
<reference evidence="2" key="1">
    <citation type="submission" date="2023-08" db="EMBL/GenBank/DDBJ databases">
        <authorList>
            <person name="Alioto T."/>
            <person name="Alioto T."/>
            <person name="Gomez Garrido J."/>
        </authorList>
    </citation>
    <scope>NUCLEOTIDE SEQUENCE</scope>
</reference>